<evidence type="ECO:0000313" key="1">
    <source>
        <dbReference type="EMBL" id="DAF97921.1"/>
    </source>
</evidence>
<organism evidence="1">
    <name type="scientific">Myoviridae sp. ctvxP16</name>
    <dbReference type="NCBI Taxonomy" id="2825205"/>
    <lineage>
        <taxon>Viruses</taxon>
        <taxon>Duplodnaviria</taxon>
        <taxon>Heunggongvirae</taxon>
        <taxon>Uroviricota</taxon>
        <taxon>Caudoviricetes</taxon>
    </lineage>
</organism>
<accession>A0A8S5UTW6</accession>
<protein>
    <recommendedName>
        <fullName evidence="2">Phage protein</fullName>
    </recommendedName>
</protein>
<sequence length="83" mass="9284">MPKNSMTDLTNHLFEQLERLNDEELTDEELARECNRAKAMEGIAKTIIDNRKLALDTAKFLDENGYTNGNDVADTVLALTGGR</sequence>
<proteinExistence type="predicted"/>
<name>A0A8S5UTW6_9CAUD</name>
<evidence type="ECO:0008006" key="2">
    <source>
        <dbReference type="Google" id="ProtNLM"/>
    </source>
</evidence>
<reference evidence="1" key="1">
    <citation type="journal article" date="2021" name="Proc. Natl. Acad. Sci. U.S.A.">
        <title>A Catalog of Tens of Thousands of Viruses from Human Metagenomes Reveals Hidden Associations with Chronic Diseases.</title>
        <authorList>
            <person name="Tisza M.J."/>
            <person name="Buck C.B."/>
        </authorList>
    </citation>
    <scope>NUCLEOTIDE SEQUENCE</scope>
    <source>
        <strain evidence="1">CtvxP16</strain>
    </source>
</reference>
<dbReference type="EMBL" id="BK016138">
    <property type="protein sequence ID" value="DAF97921.1"/>
    <property type="molecule type" value="Genomic_DNA"/>
</dbReference>